<dbReference type="InterPro" id="IPR036188">
    <property type="entry name" value="FAD/NAD-bd_sf"/>
</dbReference>
<keyword evidence="12" id="KW-0521">NADP</keyword>
<keyword evidence="16" id="KW-0472">Membrane</keyword>
<name>A0AA97KFA8_EUBMA</name>
<evidence type="ECO:0000256" key="4">
    <source>
        <dbReference type="ARBA" id="ARBA00004406"/>
    </source>
</evidence>
<evidence type="ECO:0000313" key="23">
    <source>
        <dbReference type="Proteomes" id="UP001190640"/>
    </source>
</evidence>
<evidence type="ECO:0000256" key="10">
    <source>
        <dbReference type="ARBA" id="ARBA00022824"/>
    </source>
</evidence>
<dbReference type="InterPro" id="IPR002937">
    <property type="entry name" value="Amino_oxidase"/>
</dbReference>
<dbReference type="RefSeq" id="XP_054854384.1">
    <property type="nucleotide sequence ID" value="XM_054998409.1"/>
</dbReference>
<dbReference type="EC" id="1.4.3.2" evidence="7"/>
<comment type="cofactor">
    <cofactor evidence="2">
        <name>NADP(+)</name>
        <dbReference type="ChEBI" id="CHEBI:58349"/>
    </cofactor>
</comment>
<dbReference type="EC" id="1.3.99.23" evidence="18"/>
<dbReference type="CTD" id="54884"/>
<evidence type="ECO:0000256" key="5">
    <source>
        <dbReference type="ARBA" id="ARBA00005465"/>
    </source>
</evidence>
<comment type="subcellular location">
    <subcellularLocation>
        <location evidence="4">Endoplasmic reticulum membrane</location>
        <topology evidence="4">Peripheral membrane protein</topology>
    </subcellularLocation>
</comment>
<keyword evidence="10" id="KW-0256">Endoplasmic reticulum</keyword>
<comment type="catalytic activity">
    <reaction evidence="20">
        <text>all-trans-13,14-dihydroretinol + A = all-trans-retinol + AH2</text>
        <dbReference type="Rhea" id="RHEA:19193"/>
        <dbReference type="ChEBI" id="CHEBI:13193"/>
        <dbReference type="ChEBI" id="CHEBI:17336"/>
        <dbReference type="ChEBI" id="CHEBI:17499"/>
        <dbReference type="ChEBI" id="CHEBI:52075"/>
        <dbReference type="EC" id="1.3.99.23"/>
    </reaction>
</comment>
<evidence type="ECO:0000256" key="1">
    <source>
        <dbReference type="ARBA" id="ARBA00001911"/>
    </source>
</evidence>
<sequence length="612" mass="67824">MWGYLLVVALLLLLLLFAVYRARGGRRRSPNPFLADSRRPPSPLVTDKDARNKVLKQAFSPDRVPDHLDAIVVGSGYGGLAAAVVLSKAGKRVLVLEQHGKAGGCCHTFNKKGFEFDVGIHYVGQMRENSFQRMIVDQLTDGQLQWAEMDSPFDVVVLGGPMNGKKFYMYSGQKEYVDGLKKQFPDEAAAIDRFVTLVRRTAKGSSHMALLKMLPMPLVRFLNSTGLLGLISPFCRMVSKSLSEVIAGFTTNADLKAVFSYIFPTYGVIPTESSFPLHALISDHYSKGAWYPQGGASEIAFHSIPIIERAGGAVLTRAPVQSILVDSQGKACGVSVKKGQDLTHLFAPVVISDAGIFNTYERLLPEKLRALPAIRSQLSMVQHGVGGFSVFIGLRGSKEELGLEAKNYYVYKHNNLDEAFTSYLNSSRETAANNFPFVYIASPSAKDPLWEKKYPGRSTLVILTAAKYEWFEEWKDERVSKRGTEYEDLKNIFVEKLVETVLGIYPQVQDKIEHISAGTPLSNQHYIAAPRGEMYGAEHCLSRMQVEVMATVRPQTPIPNLYLTGQDVLVGGFVGALHSALVCASAVLQHNLYIDLFQLHRKIKADHFKKKN</sequence>
<evidence type="ECO:0000256" key="6">
    <source>
        <dbReference type="ARBA" id="ARBA00005855"/>
    </source>
</evidence>
<keyword evidence="9 21" id="KW-0732">Signal</keyword>
<evidence type="ECO:0000256" key="18">
    <source>
        <dbReference type="ARBA" id="ARBA00038979"/>
    </source>
</evidence>
<evidence type="ECO:0000256" key="11">
    <source>
        <dbReference type="ARBA" id="ARBA00022827"/>
    </source>
</evidence>
<evidence type="ECO:0000256" key="8">
    <source>
        <dbReference type="ARBA" id="ARBA00022630"/>
    </source>
</evidence>
<keyword evidence="8" id="KW-0285">Flavoprotein</keyword>
<reference evidence="24" key="1">
    <citation type="submission" date="2025-08" db="UniProtKB">
        <authorList>
            <consortium name="RefSeq"/>
        </authorList>
    </citation>
    <scope>IDENTIFICATION</scope>
    <source>
        <tissue evidence="24">Blood</tissue>
    </source>
</reference>
<dbReference type="Gene3D" id="3.50.50.60">
    <property type="entry name" value="FAD/NAD(P)-binding domain"/>
    <property type="match status" value="2"/>
</dbReference>
<dbReference type="GO" id="GO:0005789">
    <property type="term" value="C:endoplasmic reticulum membrane"/>
    <property type="evidence" value="ECO:0007669"/>
    <property type="project" value="UniProtKB-SubCell"/>
</dbReference>
<keyword evidence="23" id="KW-1185">Reference proteome</keyword>
<dbReference type="AlphaFoldDB" id="A0AA97KFA8"/>
<evidence type="ECO:0000256" key="3">
    <source>
        <dbReference type="ARBA" id="ARBA00001974"/>
    </source>
</evidence>
<dbReference type="SUPFAM" id="SSF51905">
    <property type="entry name" value="FAD/NAD(P)-binding domain"/>
    <property type="match status" value="1"/>
</dbReference>
<dbReference type="PANTHER" id="PTHR46091:SF1">
    <property type="entry name" value="ALL-TRANS-RETINOL 13,14-REDUCTASE"/>
    <property type="match status" value="1"/>
</dbReference>
<keyword evidence="17" id="KW-0325">Glycoprotein</keyword>
<evidence type="ECO:0000256" key="15">
    <source>
        <dbReference type="ARBA" id="ARBA00023098"/>
    </source>
</evidence>
<dbReference type="InterPro" id="IPR052206">
    <property type="entry name" value="Retinol_saturase"/>
</dbReference>
<keyword evidence="11" id="KW-0274">FAD</keyword>
<keyword evidence="14" id="KW-0520">NAD</keyword>
<evidence type="ECO:0000256" key="20">
    <source>
        <dbReference type="ARBA" id="ARBA00048815"/>
    </source>
</evidence>
<feature type="domain" description="Amine oxidase" evidence="22">
    <location>
        <begin position="78"/>
        <end position="588"/>
    </location>
</feature>
<evidence type="ECO:0000256" key="19">
    <source>
        <dbReference type="ARBA" id="ARBA00041141"/>
    </source>
</evidence>
<dbReference type="FunFam" id="3.50.50.60:FF:000139">
    <property type="entry name" value="All-trans-retinol 13,14-reductase"/>
    <property type="match status" value="1"/>
</dbReference>
<accession>A0AA97KFA8</accession>
<dbReference type="PANTHER" id="PTHR46091">
    <property type="entry name" value="BLR7054 PROTEIN"/>
    <property type="match status" value="1"/>
</dbReference>
<keyword evidence="13" id="KW-0560">Oxidoreductase</keyword>
<evidence type="ECO:0000256" key="13">
    <source>
        <dbReference type="ARBA" id="ARBA00023002"/>
    </source>
</evidence>
<evidence type="ECO:0000259" key="22">
    <source>
        <dbReference type="Pfam" id="PF01593"/>
    </source>
</evidence>
<comment type="cofactor">
    <cofactor evidence="3">
        <name>FAD</name>
        <dbReference type="ChEBI" id="CHEBI:57692"/>
    </cofactor>
</comment>
<evidence type="ECO:0000256" key="16">
    <source>
        <dbReference type="ARBA" id="ARBA00023136"/>
    </source>
</evidence>
<evidence type="ECO:0000256" key="21">
    <source>
        <dbReference type="SAM" id="SignalP"/>
    </source>
</evidence>
<evidence type="ECO:0000256" key="9">
    <source>
        <dbReference type="ARBA" id="ARBA00022729"/>
    </source>
</evidence>
<feature type="chain" id="PRO_5041665215" description="All-trans-retinol 13,14-reductase" evidence="21">
    <location>
        <begin position="25"/>
        <end position="612"/>
    </location>
</feature>
<protein>
    <recommendedName>
        <fullName evidence="19">All-trans-retinol 13,14-reductase</fullName>
        <ecNumber evidence="18">1.3.99.23</ecNumber>
        <ecNumber evidence="7">1.4.3.2</ecNumber>
    </recommendedName>
</protein>
<comment type="cofactor">
    <cofactor evidence="1">
        <name>NAD(+)</name>
        <dbReference type="ChEBI" id="CHEBI:57540"/>
    </cofactor>
</comment>
<organism evidence="23 24">
    <name type="scientific">Eublepharis macularius</name>
    <name type="common">Leopard gecko</name>
    <name type="synonym">Cyrtodactylus macularius</name>
    <dbReference type="NCBI Taxonomy" id="481883"/>
    <lineage>
        <taxon>Eukaryota</taxon>
        <taxon>Metazoa</taxon>
        <taxon>Chordata</taxon>
        <taxon>Craniata</taxon>
        <taxon>Vertebrata</taxon>
        <taxon>Euteleostomi</taxon>
        <taxon>Lepidosauria</taxon>
        <taxon>Squamata</taxon>
        <taxon>Bifurcata</taxon>
        <taxon>Gekkota</taxon>
        <taxon>Eublepharidae</taxon>
        <taxon>Eublepharinae</taxon>
        <taxon>Eublepharis</taxon>
    </lineage>
</organism>
<dbReference type="GeneID" id="129342573"/>
<keyword evidence="15" id="KW-0443">Lipid metabolism</keyword>
<evidence type="ECO:0000256" key="12">
    <source>
        <dbReference type="ARBA" id="ARBA00022857"/>
    </source>
</evidence>
<proteinExistence type="inferred from homology"/>
<dbReference type="FunFam" id="3.50.50.60:FF:000362">
    <property type="entry name" value="All-trans-retinol 13,14-reductase"/>
    <property type="match status" value="1"/>
</dbReference>
<gene>
    <name evidence="24" type="primary">RETSAT</name>
</gene>
<dbReference type="KEGG" id="emc:129342573"/>
<comment type="similarity">
    <text evidence="6">Belongs to the carotenoid/retinoid oxidoreductase family. CrtISO subfamily.</text>
</comment>
<dbReference type="GO" id="GO:0001716">
    <property type="term" value="F:L-amino-acid oxidase activity"/>
    <property type="evidence" value="ECO:0007669"/>
    <property type="project" value="UniProtKB-EC"/>
</dbReference>
<feature type="signal peptide" evidence="21">
    <location>
        <begin position="1"/>
        <end position="24"/>
    </location>
</feature>
<evidence type="ECO:0000256" key="14">
    <source>
        <dbReference type="ARBA" id="ARBA00023027"/>
    </source>
</evidence>
<evidence type="ECO:0000256" key="2">
    <source>
        <dbReference type="ARBA" id="ARBA00001937"/>
    </source>
</evidence>
<dbReference type="Proteomes" id="UP001190640">
    <property type="component" value="Chromosome 14"/>
</dbReference>
<evidence type="ECO:0000256" key="17">
    <source>
        <dbReference type="ARBA" id="ARBA00023180"/>
    </source>
</evidence>
<evidence type="ECO:0000313" key="24">
    <source>
        <dbReference type="RefSeq" id="XP_054854384.1"/>
    </source>
</evidence>
<dbReference type="GO" id="GO:0051786">
    <property type="term" value="F:all-trans-retinol 13,14-reductase activity"/>
    <property type="evidence" value="ECO:0007669"/>
    <property type="project" value="UniProtKB-EC"/>
</dbReference>
<evidence type="ECO:0000256" key="7">
    <source>
        <dbReference type="ARBA" id="ARBA00012806"/>
    </source>
</evidence>
<dbReference type="Pfam" id="PF01593">
    <property type="entry name" value="Amino_oxidase"/>
    <property type="match status" value="1"/>
</dbReference>
<comment type="similarity">
    <text evidence="5">Belongs to the flavin monoamine oxidase family. FIG1 subfamily.</text>
</comment>